<proteinExistence type="predicted"/>
<name>B2VD99_ERWT9</name>
<accession>B2VD99</accession>
<gene>
    <name evidence="1" type="ordered locus">ETA_07360</name>
</gene>
<protein>
    <submittedName>
        <fullName evidence="1">Uncharacterized protein</fullName>
    </submittedName>
</protein>
<keyword evidence="2" id="KW-1185">Reference proteome</keyword>
<dbReference type="AlphaFoldDB" id="B2VD99"/>
<dbReference type="KEGG" id="eta:ETA_07360"/>
<dbReference type="HOGENOM" id="CLU_182139_0_0_6"/>
<dbReference type="STRING" id="465817.ETA_07360"/>
<dbReference type="Proteomes" id="UP000001726">
    <property type="component" value="Chromosome"/>
</dbReference>
<evidence type="ECO:0000313" key="1">
    <source>
        <dbReference type="EMBL" id="CAO95782.1"/>
    </source>
</evidence>
<dbReference type="EMBL" id="CU468135">
    <property type="protein sequence ID" value="CAO95782.1"/>
    <property type="molecule type" value="Genomic_DNA"/>
</dbReference>
<sequence length="73" mass="8318">MKDSAQQPQHTNEYVRIASTARRRINGAQHVKTPRAAIQAVKDSAQQPQHTNEYVRIASTARRRINGAQHVFR</sequence>
<organism evidence="1 2">
    <name type="scientific">Erwinia tasmaniensis (strain DSM 17950 / CFBP 7177 / CIP 109463 / NCPPB 4357 / Et1/99)</name>
    <dbReference type="NCBI Taxonomy" id="465817"/>
    <lineage>
        <taxon>Bacteria</taxon>
        <taxon>Pseudomonadati</taxon>
        <taxon>Pseudomonadota</taxon>
        <taxon>Gammaproteobacteria</taxon>
        <taxon>Enterobacterales</taxon>
        <taxon>Erwiniaceae</taxon>
        <taxon>Erwinia</taxon>
    </lineage>
</organism>
<dbReference type="eggNOG" id="ENOG5031QS0">
    <property type="taxonomic scope" value="Bacteria"/>
</dbReference>
<evidence type="ECO:0000313" key="2">
    <source>
        <dbReference type="Proteomes" id="UP000001726"/>
    </source>
</evidence>
<reference evidence="1 2" key="1">
    <citation type="journal article" date="2008" name="Environ. Microbiol.">
        <title>The genome of Erwinia tasmaniensis strain Et1/99, a non-pathogenic bacterium in the genus Erwinia.</title>
        <authorList>
            <person name="Kube M."/>
            <person name="Migdoll A.M."/>
            <person name="Mueller I."/>
            <person name="Kuhl H."/>
            <person name="Beck A."/>
            <person name="Reinhardt R."/>
            <person name="Geider K."/>
        </authorList>
    </citation>
    <scope>NUCLEOTIDE SEQUENCE [LARGE SCALE GENOMIC DNA]</scope>
    <source>
        <strain evidence="2">DSM 17950 / CFBP 7177 / CIP 109463 / NCPPB 4357 / Et1/99</strain>
    </source>
</reference>